<evidence type="ECO:0000313" key="4">
    <source>
        <dbReference type="Proteomes" id="UP000054217"/>
    </source>
</evidence>
<feature type="domain" description="GH3 middle" evidence="1">
    <location>
        <begin position="391"/>
        <end position="453"/>
    </location>
</feature>
<dbReference type="GO" id="GO:0005737">
    <property type="term" value="C:cytoplasm"/>
    <property type="evidence" value="ECO:0007669"/>
    <property type="project" value="TreeGrafter"/>
</dbReference>
<name>A0A0C3N945_PISTI</name>
<reference evidence="4" key="2">
    <citation type="submission" date="2015-01" db="EMBL/GenBank/DDBJ databases">
        <title>Evolutionary Origins and Diversification of the Mycorrhizal Mutualists.</title>
        <authorList>
            <consortium name="DOE Joint Genome Institute"/>
            <consortium name="Mycorrhizal Genomics Consortium"/>
            <person name="Kohler A."/>
            <person name="Kuo A."/>
            <person name="Nagy L.G."/>
            <person name="Floudas D."/>
            <person name="Copeland A."/>
            <person name="Barry K.W."/>
            <person name="Cichocki N."/>
            <person name="Veneault-Fourrey C."/>
            <person name="LaButti K."/>
            <person name="Lindquist E.A."/>
            <person name="Lipzen A."/>
            <person name="Lundell T."/>
            <person name="Morin E."/>
            <person name="Murat C."/>
            <person name="Riley R."/>
            <person name="Ohm R."/>
            <person name="Sun H."/>
            <person name="Tunlid A."/>
            <person name="Henrissat B."/>
            <person name="Grigoriev I.V."/>
            <person name="Hibbett D.S."/>
            <person name="Martin F."/>
        </authorList>
    </citation>
    <scope>NUCLEOTIDE SEQUENCE [LARGE SCALE GENOMIC DNA]</scope>
    <source>
        <strain evidence="4">Marx 270</strain>
    </source>
</reference>
<evidence type="ECO:0000259" key="1">
    <source>
        <dbReference type="Pfam" id="PF23571"/>
    </source>
</evidence>
<protein>
    <recommendedName>
        <fullName evidence="5">GH3 auxin-responsive promoter</fullName>
    </recommendedName>
</protein>
<sequence length="597" mass="66874">MNSLPPTPITSLTPELVERLRGQALDVLSYLVKTNSATTYFKESNVLPRFRAVLNLTDGGSQIDAPDYSAEELFEIYHNNVGLSVYEDYLPVISRFFEPTCNKSSVENLMAPGLPVFIAHSSGTSGGAAKYFPKYRHPDHMSRAMAETVRLANPQSKNGTGKNCIMFSLAYRQVVTPLNEDGEIAKHIPVCLLTSGLGRIENNMPVERDAFAATLKIPNYSSPIAVSFITNYKSFLFMHALFALVEPKLETINSVFTTSCRDLCRTVDDHWENLIRCIETGVIPDLDGIEGVKDNLQRFLQPNPDRAEELRRIGKATDTPGWFKQIWPQLRAILANASGPFATVIPEIRHYIGPEVSVQTLAIGSSEAFLAVAYDPRDLNLYKVVGSDDVIEFLPVDDPEESKYLAQSWNVESGKKYEVVLTARDGFWRYRLGDVVEIAGFDPRDGQPLIRYIERRNMHIRLANEVTTETQLRQVVDATSDLFGRVSEFCVSPDYRQAVARYAFVVELQGKAGANISVVPDALHDQLQKHNENYLKDSRIGKIGVPCVRVVRPGTFGDFREWKVKTKGAASGQVKVPVVIWGEADRAWLEERVMYDI</sequence>
<evidence type="ECO:0000259" key="2">
    <source>
        <dbReference type="Pfam" id="PF23572"/>
    </source>
</evidence>
<evidence type="ECO:0000313" key="3">
    <source>
        <dbReference type="EMBL" id="KIN97594.1"/>
    </source>
</evidence>
<feature type="domain" description="GH3 C-terminal" evidence="2">
    <location>
        <begin position="471"/>
        <end position="580"/>
    </location>
</feature>
<gene>
    <name evidence="3" type="ORF">M404DRAFT_32202</name>
</gene>
<organism evidence="3 4">
    <name type="scientific">Pisolithus tinctorius Marx 270</name>
    <dbReference type="NCBI Taxonomy" id="870435"/>
    <lineage>
        <taxon>Eukaryota</taxon>
        <taxon>Fungi</taxon>
        <taxon>Dikarya</taxon>
        <taxon>Basidiomycota</taxon>
        <taxon>Agaricomycotina</taxon>
        <taxon>Agaricomycetes</taxon>
        <taxon>Agaricomycetidae</taxon>
        <taxon>Boletales</taxon>
        <taxon>Sclerodermatineae</taxon>
        <taxon>Pisolithaceae</taxon>
        <taxon>Pisolithus</taxon>
    </lineage>
</organism>
<keyword evidence="4" id="KW-1185">Reference proteome</keyword>
<dbReference type="Pfam" id="PF23571">
    <property type="entry name" value="GH3_M"/>
    <property type="match status" value="1"/>
</dbReference>
<dbReference type="AlphaFoldDB" id="A0A0C3N945"/>
<dbReference type="InterPro" id="IPR004993">
    <property type="entry name" value="GH3"/>
</dbReference>
<dbReference type="GO" id="GO:0016881">
    <property type="term" value="F:acid-amino acid ligase activity"/>
    <property type="evidence" value="ECO:0007669"/>
    <property type="project" value="TreeGrafter"/>
</dbReference>
<dbReference type="InParanoid" id="A0A0C3N945"/>
<dbReference type="PANTHER" id="PTHR31901:SF9">
    <property type="entry name" value="GH3 DOMAIN-CONTAINING PROTEIN"/>
    <property type="match status" value="1"/>
</dbReference>
<dbReference type="HOGENOM" id="CLU_032936_0_0_1"/>
<dbReference type="Proteomes" id="UP000054217">
    <property type="component" value="Unassembled WGS sequence"/>
</dbReference>
<proteinExistence type="predicted"/>
<accession>A0A0C3N945</accession>
<dbReference type="EMBL" id="KN832027">
    <property type="protein sequence ID" value="KIN97594.1"/>
    <property type="molecule type" value="Genomic_DNA"/>
</dbReference>
<dbReference type="InterPro" id="IPR055377">
    <property type="entry name" value="GH3_M"/>
</dbReference>
<dbReference type="Pfam" id="PF23572">
    <property type="entry name" value="GH3_C"/>
    <property type="match status" value="1"/>
</dbReference>
<dbReference type="OrthoDB" id="10004661at2759"/>
<evidence type="ECO:0008006" key="5">
    <source>
        <dbReference type="Google" id="ProtNLM"/>
    </source>
</evidence>
<dbReference type="Pfam" id="PF03321">
    <property type="entry name" value="GH3"/>
    <property type="match status" value="1"/>
</dbReference>
<dbReference type="InterPro" id="IPR055378">
    <property type="entry name" value="GH3_C"/>
</dbReference>
<reference evidence="3 4" key="1">
    <citation type="submission" date="2014-04" db="EMBL/GenBank/DDBJ databases">
        <authorList>
            <consortium name="DOE Joint Genome Institute"/>
            <person name="Kuo A."/>
            <person name="Kohler A."/>
            <person name="Costa M.D."/>
            <person name="Nagy L.G."/>
            <person name="Floudas D."/>
            <person name="Copeland A."/>
            <person name="Barry K.W."/>
            <person name="Cichocki N."/>
            <person name="Veneault-Fourrey C."/>
            <person name="LaButti K."/>
            <person name="Lindquist E.A."/>
            <person name="Lipzen A."/>
            <person name="Lundell T."/>
            <person name="Morin E."/>
            <person name="Murat C."/>
            <person name="Sun H."/>
            <person name="Tunlid A."/>
            <person name="Henrissat B."/>
            <person name="Grigoriev I.V."/>
            <person name="Hibbett D.S."/>
            <person name="Martin F."/>
            <person name="Nordberg H.P."/>
            <person name="Cantor M.N."/>
            <person name="Hua S.X."/>
        </authorList>
    </citation>
    <scope>NUCLEOTIDE SEQUENCE [LARGE SCALE GENOMIC DNA]</scope>
    <source>
        <strain evidence="3 4">Marx 270</strain>
    </source>
</reference>
<dbReference type="PANTHER" id="PTHR31901">
    <property type="entry name" value="GH3 DOMAIN-CONTAINING PROTEIN"/>
    <property type="match status" value="1"/>
</dbReference>